<dbReference type="PANTHER" id="PTHR37836">
    <property type="entry name" value="LMO1036 PROTEIN"/>
    <property type="match status" value="1"/>
</dbReference>
<comment type="caution">
    <text evidence="2">The sequence shown here is derived from an EMBL/GenBank/DDBJ whole genome shotgun (WGS) entry which is preliminary data.</text>
</comment>
<feature type="domain" description="Apiosidase-like catalytic" evidence="1">
    <location>
        <begin position="2"/>
        <end position="214"/>
    </location>
</feature>
<keyword evidence="3" id="KW-1185">Reference proteome</keyword>
<proteinExistence type="predicted"/>
<organism evidence="2 3">
    <name type="scientific">Phialemonium thermophilum</name>
    <dbReference type="NCBI Taxonomy" id="223376"/>
    <lineage>
        <taxon>Eukaryota</taxon>
        <taxon>Fungi</taxon>
        <taxon>Dikarya</taxon>
        <taxon>Ascomycota</taxon>
        <taxon>Pezizomycotina</taxon>
        <taxon>Sordariomycetes</taxon>
        <taxon>Sordariomycetidae</taxon>
        <taxon>Cephalothecales</taxon>
        <taxon>Cephalothecaceae</taxon>
        <taxon>Phialemonium</taxon>
    </lineage>
</organism>
<dbReference type="PANTHER" id="PTHR37836:SF2">
    <property type="entry name" value="DUF4038 DOMAIN-CONTAINING PROTEIN"/>
    <property type="match status" value="1"/>
</dbReference>
<reference evidence="2 3" key="1">
    <citation type="journal article" date="2024" name="Commun. Biol.">
        <title>Comparative genomic analysis of thermophilic fungi reveals convergent evolutionary adaptations and gene losses.</title>
        <authorList>
            <person name="Steindorff A.S."/>
            <person name="Aguilar-Pontes M.V."/>
            <person name="Robinson A.J."/>
            <person name="Andreopoulos B."/>
            <person name="LaButti K."/>
            <person name="Kuo A."/>
            <person name="Mondo S."/>
            <person name="Riley R."/>
            <person name="Otillar R."/>
            <person name="Haridas S."/>
            <person name="Lipzen A."/>
            <person name="Grimwood J."/>
            <person name="Schmutz J."/>
            <person name="Clum A."/>
            <person name="Reid I.D."/>
            <person name="Moisan M.C."/>
            <person name="Butler G."/>
            <person name="Nguyen T.T.M."/>
            <person name="Dewar K."/>
            <person name="Conant G."/>
            <person name="Drula E."/>
            <person name="Henrissat B."/>
            <person name="Hansel C."/>
            <person name="Singer S."/>
            <person name="Hutchinson M.I."/>
            <person name="de Vries R.P."/>
            <person name="Natvig D.O."/>
            <person name="Powell A.J."/>
            <person name="Tsang A."/>
            <person name="Grigoriev I.V."/>
        </authorList>
    </citation>
    <scope>NUCLEOTIDE SEQUENCE [LARGE SCALE GENOMIC DNA]</scope>
    <source>
        <strain evidence="2 3">ATCC 24622</strain>
    </source>
</reference>
<dbReference type="EMBL" id="JAZHXJ010000347">
    <property type="protein sequence ID" value="KAL1864075.1"/>
    <property type="molecule type" value="Genomic_DNA"/>
</dbReference>
<protein>
    <recommendedName>
        <fullName evidence="1">Apiosidase-like catalytic domain-containing protein</fullName>
    </recommendedName>
</protein>
<dbReference type="Proteomes" id="UP001586593">
    <property type="component" value="Unassembled WGS sequence"/>
</dbReference>
<gene>
    <name evidence="2" type="ORF">VTK73DRAFT_6165</name>
</gene>
<dbReference type="InterPro" id="IPR025277">
    <property type="entry name" value="Apiosidase-like_cat_dom"/>
</dbReference>
<accession>A0ABR3WKT7</accession>
<evidence type="ECO:0000313" key="3">
    <source>
        <dbReference type="Proteomes" id="UP001586593"/>
    </source>
</evidence>
<name>A0ABR3WKT7_9PEZI</name>
<dbReference type="Gene3D" id="3.20.20.80">
    <property type="entry name" value="Glycosidases"/>
    <property type="match status" value="1"/>
</dbReference>
<sequence>MDRTSTGYNMVPAVGFTHIGTDSPNRSNPTLIDLDPTRPNELYWAYIDSIVQRAWSKDIRIALVPTWGQYIRGRTNTELYINDTTAKAPYWTNMSAVKAGYPVGSVAQDYICTDWSPIYDDLALAYGMVDGERAPTGHDKGWPLMTIHPIHHLVKQISLPIHQFHGGMLEEDGNPSSLRGRWARASQARSDAALDDEAPYEARYENGNKSYLCWQALSNGAGRIASVRAVELDDLFAD</sequence>
<evidence type="ECO:0000313" key="2">
    <source>
        <dbReference type="EMBL" id="KAL1864075.1"/>
    </source>
</evidence>
<evidence type="ECO:0000259" key="1">
    <source>
        <dbReference type="Pfam" id="PF13204"/>
    </source>
</evidence>
<dbReference type="Pfam" id="PF13204">
    <property type="entry name" value="Apiosidase"/>
    <property type="match status" value="1"/>
</dbReference>